<dbReference type="GO" id="GO:0005741">
    <property type="term" value="C:mitochondrial outer membrane"/>
    <property type="evidence" value="ECO:0007669"/>
    <property type="project" value="UniProtKB-SubCell"/>
</dbReference>
<evidence type="ECO:0000256" key="6">
    <source>
        <dbReference type="ARBA" id="ARBA00023128"/>
    </source>
</evidence>
<evidence type="ECO:0000256" key="2">
    <source>
        <dbReference type="ARBA" id="ARBA00008969"/>
    </source>
</evidence>
<sequence>MANPFPRLGLRPVVCAAGLTATAVGAVFLLYRRPRQTAEIGTQTDWERAEVATQAGWETANAASQVLLETAEAATQVGLEVADAGTQAKWETAEAGVLVQWPTAEAGVQAVRETAVTATQAVWETVEADTQWDWADGNSITKCVTVMCVFLNMYFCNAKLQMEVQTQHRGTTATTWSTLFSLGPLMVGSKLCFGEAVEGPVRTQFQFLTNETFVVDAEGNPDTLARTDIATFIERRCGDLVHGVSNLKQEFRCLTDLDGVQVIQVTKVCKQVKLAADGSVRSRERTEVTYIPASTIPNPSPAGPGGDASAHPGPDAPASAGADNTAHPGPDAPPSAGADTTATPGANTTVAPDEDASASAGPDTSATPDTNAYASPGSGFNFLQSSGLGDFPARLTALRQAFTILLRHDQQCNYITVAVRVILSNLATLNGKDAHLFEQAFDTLLAYVQNPHNALSIQDELLEAGIHYVNIIDVVFELVLFGVLVEARTQLIPRVQGGFLDQLLAVIYSFLPCTAWSASAYRYWDMLQADVLGFLYEIFSLDLTTYSRLQALADGLFSSLEHHVDQLLSRLPT</sequence>
<keyword evidence="5 9" id="KW-1133">Transmembrane helix</keyword>
<proteinExistence type="inferred from homology"/>
<dbReference type="Pfam" id="PF10265">
    <property type="entry name" value="Miga"/>
    <property type="match status" value="1"/>
</dbReference>
<evidence type="ECO:0000256" key="5">
    <source>
        <dbReference type="ARBA" id="ARBA00022989"/>
    </source>
</evidence>
<keyword evidence="6" id="KW-0496">Mitochondrion</keyword>
<evidence type="ECO:0000313" key="10">
    <source>
        <dbReference type="EMBL" id="KAL2099664.1"/>
    </source>
</evidence>
<organism evidence="10 11">
    <name type="scientific">Coilia grayii</name>
    <name type="common">Gray's grenadier anchovy</name>
    <dbReference type="NCBI Taxonomy" id="363190"/>
    <lineage>
        <taxon>Eukaryota</taxon>
        <taxon>Metazoa</taxon>
        <taxon>Chordata</taxon>
        <taxon>Craniata</taxon>
        <taxon>Vertebrata</taxon>
        <taxon>Euteleostomi</taxon>
        <taxon>Actinopterygii</taxon>
        <taxon>Neopterygii</taxon>
        <taxon>Teleostei</taxon>
        <taxon>Clupei</taxon>
        <taxon>Clupeiformes</taxon>
        <taxon>Clupeoidei</taxon>
        <taxon>Engraulidae</taxon>
        <taxon>Coilinae</taxon>
        <taxon>Coilia</taxon>
    </lineage>
</organism>
<dbReference type="Proteomes" id="UP001591681">
    <property type="component" value="Unassembled WGS sequence"/>
</dbReference>
<comment type="subcellular location">
    <subcellularLocation>
        <location evidence="1">Mitochondrion outer membrane</location>
    </subcellularLocation>
</comment>
<dbReference type="PANTHER" id="PTHR21508">
    <property type="entry name" value="MITOGUARDIN"/>
    <property type="match status" value="1"/>
</dbReference>
<feature type="transmembrane region" description="Helical" evidence="9">
    <location>
        <begin position="12"/>
        <end position="31"/>
    </location>
</feature>
<comment type="caution">
    <text evidence="10">The sequence shown here is derived from an EMBL/GenBank/DDBJ whole genome shotgun (WGS) entry which is preliminary data.</text>
</comment>
<dbReference type="InterPro" id="IPR019392">
    <property type="entry name" value="Miga"/>
</dbReference>
<evidence type="ECO:0000256" key="1">
    <source>
        <dbReference type="ARBA" id="ARBA00004294"/>
    </source>
</evidence>
<dbReference type="GO" id="GO:0008053">
    <property type="term" value="P:mitochondrial fusion"/>
    <property type="evidence" value="ECO:0007669"/>
    <property type="project" value="UniProtKB-ARBA"/>
</dbReference>
<feature type="region of interest" description="Disordered" evidence="8">
    <location>
        <begin position="276"/>
        <end position="372"/>
    </location>
</feature>
<accession>A0ABD1KKN2</accession>
<comment type="similarity">
    <text evidence="2">Belongs to the mitoguardin family.</text>
</comment>
<evidence type="ECO:0000256" key="9">
    <source>
        <dbReference type="SAM" id="Phobius"/>
    </source>
</evidence>
<keyword evidence="4" id="KW-1000">Mitochondrion outer membrane</keyword>
<feature type="compositionally biased region" description="Low complexity" evidence="8">
    <location>
        <begin position="307"/>
        <end position="323"/>
    </location>
</feature>
<evidence type="ECO:0000256" key="8">
    <source>
        <dbReference type="SAM" id="MobiDB-lite"/>
    </source>
</evidence>
<keyword evidence="11" id="KW-1185">Reference proteome</keyword>
<name>A0ABD1KKN2_9TELE</name>
<gene>
    <name evidence="10" type="ORF">ACEWY4_004058</name>
</gene>
<dbReference type="EMBL" id="JBHFQA010000004">
    <property type="protein sequence ID" value="KAL2099664.1"/>
    <property type="molecule type" value="Genomic_DNA"/>
</dbReference>
<protein>
    <submittedName>
        <fullName evidence="10">Uncharacterized protein</fullName>
    </submittedName>
</protein>
<reference evidence="10 11" key="1">
    <citation type="submission" date="2024-09" db="EMBL/GenBank/DDBJ databases">
        <title>A chromosome-level genome assembly of Gray's grenadier anchovy, Coilia grayii.</title>
        <authorList>
            <person name="Fu Z."/>
        </authorList>
    </citation>
    <scope>NUCLEOTIDE SEQUENCE [LARGE SCALE GENOMIC DNA]</scope>
    <source>
        <strain evidence="10">G4</strain>
        <tissue evidence="10">Muscle</tissue>
    </source>
</reference>
<feature type="compositionally biased region" description="Low complexity" evidence="8">
    <location>
        <begin position="334"/>
        <end position="351"/>
    </location>
</feature>
<dbReference type="AlphaFoldDB" id="A0ABD1KKN2"/>
<keyword evidence="3 9" id="KW-0812">Transmembrane</keyword>
<evidence type="ECO:0000256" key="7">
    <source>
        <dbReference type="ARBA" id="ARBA00023136"/>
    </source>
</evidence>
<dbReference type="PANTHER" id="PTHR21508:SF5">
    <property type="entry name" value="MITOGUARDIN"/>
    <property type="match status" value="1"/>
</dbReference>
<evidence type="ECO:0000256" key="4">
    <source>
        <dbReference type="ARBA" id="ARBA00022787"/>
    </source>
</evidence>
<evidence type="ECO:0000256" key="3">
    <source>
        <dbReference type="ARBA" id="ARBA00022692"/>
    </source>
</evidence>
<feature type="compositionally biased region" description="Polar residues" evidence="8">
    <location>
        <begin position="362"/>
        <end position="372"/>
    </location>
</feature>
<evidence type="ECO:0000313" key="11">
    <source>
        <dbReference type="Proteomes" id="UP001591681"/>
    </source>
</evidence>
<keyword evidence="7 9" id="KW-0472">Membrane</keyword>